<dbReference type="Pfam" id="PF05135">
    <property type="entry name" value="Phage_connect_1"/>
    <property type="match status" value="1"/>
</dbReference>
<dbReference type="InterPro" id="IPR006450">
    <property type="entry name" value="Phage_HK97_gp6-like"/>
</dbReference>
<dbReference type="NCBIfam" id="TIGR02215">
    <property type="entry name" value="phage_chp_gp8"/>
    <property type="match status" value="1"/>
</dbReference>
<dbReference type="Gene3D" id="1.10.3230.30">
    <property type="entry name" value="Phage gp6-like head-tail connector protein"/>
    <property type="match status" value="1"/>
</dbReference>
<dbReference type="OrthoDB" id="283099at2"/>
<dbReference type="InterPro" id="IPR021146">
    <property type="entry name" value="Phage_gp6-like_head-tail"/>
</dbReference>
<evidence type="ECO:0000313" key="1">
    <source>
        <dbReference type="EMBL" id="APW60478.1"/>
    </source>
</evidence>
<gene>
    <name evidence="1" type="ORF">BSF38_01948</name>
</gene>
<evidence type="ECO:0000313" key="2">
    <source>
        <dbReference type="Proteomes" id="UP000186309"/>
    </source>
</evidence>
<dbReference type="InterPro" id="IPR011738">
    <property type="entry name" value="Phage_CHP"/>
</dbReference>
<evidence type="ECO:0008006" key="3">
    <source>
        <dbReference type="Google" id="ProtNLM"/>
    </source>
</evidence>
<dbReference type="AlphaFoldDB" id="A0A1U7CNI8"/>
<dbReference type="EMBL" id="CP019082">
    <property type="protein sequence ID" value="APW60478.1"/>
    <property type="molecule type" value="Genomic_DNA"/>
</dbReference>
<dbReference type="Proteomes" id="UP000186309">
    <property type="component" value="Chromosome"/>
</dbReference>
<keyword evidence="2" id="KW-1185">Reference proteome</keyword>
<dbReference type="NCBIfam" id="TIGR01560">
    <property type="entry name" value="put_DNA_pack"/>
    <property type="match status" value="1"/>
</dbReference>
<sequence length="197" mass="20853">MKIAIVTPPAIEPVTLAEAKLHARIYGDLTDDDALVTSLIVAAREKLEAMTSRSFISRTLTATFDGFPSCASGVLRLPYPPLQSVASITYADESGAAQTLDPSVYTVSDGTPGLVMLANGKSWPAAAKQIASVKVQFVAGYGATADDVPEVAKLIIRILVASWFDRREATISGTIIADVPWTVAALADALRWGAYAR</sequence>
<name>A0A1U7CNI8_9BACT</name>
<dbReference type="RefSeq" id="WP_076345148.1">
    <property type="nucleotide sequence ID" value="NZ_CP019082.1"/>
</dbReference>
<dbReference type="KEGG" id="pbor:BSF38_01948"/>
<proteinExistence type="predicted"/>
<reference evidence="2" key="1">
    <citation type="submission" date="2016-12" db="EMBL/GenBank/DDBJ databases">
        <title>Comparative genomics of four Isosphaeraceae planctomycetes: a common pool of plasmids and glycoside hydrolase genes.</title>
        <authorList>
            <person name="Ivanova A."/>
        </authorList>
    </citation>
    <scope>NUCLEOTIDE SEQUENCE [LARGE SCALE GENOMIC DNA]</scope>
    <source>
        <strain evidence="2">PX4</strain>
    </source>
</reference>
<organism evidence="1 2">
    <name type="scientific">Paludisphaera borealis</name>
    <dbReference type="NCBI Taxonomy" id="1387353"/>
    <lineage>
        <taxon>Bacteria</taxon>
        <taxon>Pseudomonadati</taxon>
        <taxon>Planctomycetota</taxon>
        <taxon>Planctomycetia</taxon>
        <taxon>Isosphaerales</taxon>
        <taxon>Isosphaeraceae</taxon>
        <taxon>Paludisphaera</taxon>
    </lineage>
</organism>
<dbReference type="STRING" id="1387353.BSF38_01948"/>
<accession>A0A1U7CNI8</accession>
<dbReference type="CDD" id="cd08054">
    <property type="entry name" value="gp6"/>
    <property type="match status" value="1"/>
</dbReference>
<protein>
    <recommendedName>
        <fullName evidence="3">Phage gp6-like head-tail connector protein</fullName>
    </recommendedName>
</protein>